<accession>A0ACB5RX47</accession>
<dbReference type="Proteomes" id="UP001165186">
    <property type="component" value="Unassembled WGS sequence"/>
</dbReference>
<evidence type="ECO:0000313" key="1">
    <source>
        <dbReference type="EMBL" id="GME25078.1"/>
    </source>
</evidence>
<comment type="caution">
    <text evidence="1">The sequence shown here is derived from an EMBL/GenBank/DDBJ whole genome shotgun (WGS) entry which is preliminary data.</text>
</comment>
<evidence type="ECO:0000313" key="2">
    <source>
        <dbReference type="Proteomes" id="UP001165186"/>
    </source>
</evidence>
<proteinExistence type="predicted"/>
<name>A0ACB5RX47_9PEZI</name>
<keyword evidence="2" id="KW-1185">Reference proteome</keyword>
<dbReference type="EMBL" id="BSXG01000017">
    <property type="protein sequence ID" value="GME25078.1"/>
    <property type="molecule type" value="Genomic_DNA"/>
</dbReference>
<sequence>METMPQQAAPPAPTPVSTAGDLDSTPLFARIATSRKIAILFTTSFIALAATFSSTSLFPATEEIAEQFGTTKEIINYSNAGIFIAMALSNFVWGPISVANRGLAIGILMSGTITGPALGPCAGGIIVTYANWRAIFYLQAAMAGFGLVCALLSIPETTEPAAEVGNEKTIKRILSQFNPMRAIQLLVYPNVLLTDFACGLLSLTMYSLLTPPRYLINPRFHLTTPLVSGLFYLAPGGGFLIGVIAGGRWADITVKKWMLKRDGQRLAQDRMNSGILAFFFLVPVATAIYGWSLEFTVGGLAVPAVAMFFCGVGLMVAFTCLNTYTSEVMPASRTEILKGKYFIQYCCGAAGSAAVLPLINGIGIGLVSTISAFLVVIGGVMVLTTAKYGQRMQRFVDKLRKTAAERR</sequence>
<reference evidence="1" key="1">
    <citation type="submission" date="2024-09" db="EMBL/GenBank/DDBJ databases">
        <title>Draft Genome Sequences of Neofusicoccum parvum.</title>
        <authorList>
            <person name="Ashida A."/>
            <person name="Camagna M."/>
            <person name="Tanaka A."/>
            <person name="Takemoto D."/>
        </authorList>
    </citation>
    <scope>NUCLEOTIDE SEQUENCE</scope>
    <source>
        <strain evidence="1">PPO83</strain>
    </source>
</reference>
<gene>
    <name evidence="1" type="primary">g1713</name>
    <name evidence="1" type="ORF">NpPPO83_00001713</name>
</gene>
<organism evidence="1 2">
    <name type="scientific">Neofusicoccum parvum</name>
    <dbReference type="NCBI Taxonomy" id="310453"/>
    <lineage>
        <taxon>Eukaryota</taxon>
        <taxon>Fungi</taxon>
        <taxon>Dikarya</taxon>
        <taxon>Ascomycota</taxon>
        <taxon>Pezizomycotina</taxon>
        <taxon>Dothideomycetes</taxon>
        <taxon>Dothideomycetes incertae sedis</taxon>
        <taxon>Botryosphaeriales</taxon>
        <taxon>Botryosphaeriaceae</taxon>
        <taxon>Neofusicoccum</taxon>
    </lineage>
</organism>
<protein>
    <submittedName>
        <fullName evidence="1">Synaptic vesicle transporter</fullName>
    </submittedName>
</protein>